<dbReference type="GO" id="GO:0016787">
    <property type="term" value="F:hydrolase activity"/>
    <property type="evidence" value="ECO:0007669"/>
    <property type="project" value="UniProtKB-KW"/>
</dbReference>
<protein>
    <submittedName>
        <fullName evidence="4">Glycosyl hydrolase family 18 protein</fullName>
    </submittedName>
</protein>
<evidence type="ECO:0000313" key="4">
    <source>
        <dbReference type="EMBL" id="UUL82982.1"/>
    </source>
</evidence>
<dbReference type="InterPro" id="IPR001579">
    <property type="entry name" value="Glyco_hydro_18_chit_AS"/>
</dbReference>
<dbReference type="Gene3D" id="3.20.20.80">
    <property type="entry name" value="Glycosidases"/>
    <property type="match status" value="1"/>
</dbReference>
<dbReference type="Proteomes" id="UP001058533">
    <property type="component" value="Chromosome"/>
</dbReference>
<evidence type="ECO:0000313" key="5">
    <source>
        <dbReference type="Proteomes" id="UP001058533"/>
    </source>
</evidence>
<keyword evidence="1 4" id="KW-0378">Hydrolase</keyword>
<dbReference type="InterPro" id="IPR017853">
    <property type="entry name" value="GH"/>
</dbReference>
<evidence type="ECO:0000256" key="2">
    <source>
        <dbReference type="ARBA" id="ARBA00023295"/>
    </source>
</evidence>
<name>A0ABY5LAS3_9SPHN</name>
<dbReference type="EMBL" id="CP101740">
    <property type="protein sequence ID" value="UUL82982.1"/>
    <property type="molecule type" value="Genomic_DNA"/>
</dbReference>
<keyword evidence="2" id="KW-0326">Glycosidase</keyword>
<feature type="domain" description="GH18" evidence="3">
    <location>
        <begin position="5"/>
        <end position="267"/>
    </location>
</feature>
<organism evidence="4 5">
    <name type="scientific">Sphingomonas qomolangmaensis</name>
    <dbReference type="NCBI Taxonomy" id="2918765"/>
    <lineage>
        <taxon>Bacteria</taxon>
        <taxon>Pseudomonadati</taxon>
        <taxon>Pseudomonadota</taxon>
        <taxon>Alphaproteobacteria</taxon>
        <taxon>Sphingomonadales</taxon>
        <taxon>Sphingomonadaceae</taxon>
        <taxon>Sphingomonas</taxon>
    </lineage>
</organism>
<dbReference type="RefSeq" id="WP_256506826.1">
    <property type="nucleotide sequence ID" value="NZ_CP101740.1"/>
</dbReference>
<evidence type="ECO:0000256" key="1">
    <source>
        <dbReference type="ARBA" id="ARBA00022801"/>
    </source>
</evidence>
<keyword evidence="5" id="KW-1185">Reference proteome</keyword>
<dbReference type="InterPro" id="IPR001223">
    <property type="entry name" value="Glyco_hydro18_cat"/>
</dbReference>
<dbReference type="PROSITE" id="PS01095">
    <property type="entry name" value="GH18_1"/>
    <property type="match status" value="1"/>
</dbReference>
<dbReference type="PROSITE" id="PS51910">
    <property type="entry name" value="GH18_2"/>
    <property type="match status" value="1"/>
</dbReference>
<proteinExistence type="predicted"/>
<dbReference type="SUPFAM" id="SSF51445">
    <property type="entry name" value="(Trans)glycosidases"/>
    <property type="match status" value="1"/>
</dbReference>
<accession>A0ABY5LAS3</accession>
<evidence type="ECO:0000259" key="3">
    <source>
        <dbReference type="PROSITE" id="PS51910"/>
    </source>
</evidence>
<sequence length="267" mass="28625">MMPSQLFTAFWLGYTPSGPGAGPTLAATPSYIDRVVLAFGNLYPGNVTCQGFLQKANSEDSIRSGIAAIRSNAPNTKILLSLIGTPSPPVGWNTGITDPAAFGDWCASLAESWGLDGFDIDNEDVDTFPGQQFVDTVIGMRKAMPDALLTLDTYIFERDQTVIQQLAPYLTGINTIAYFDDYDTMTALVEQYATVIEPGKISIGVKADKVGPVSQGTTVEETAQLSQWNPSSGAKAGMTLWNLSSDIESITGQPDGTWTNTIHENLP</sequence>
<reference evidence="4" key="1">
    <citation type="submission" date="2022-07" db="EMBL/GenBank/DDBJ databases">
        <title>Sphingomonas sp. nov., a novel bacterium isolated from the north slope of the Mount Everest.</title>
        <authorList>
            <person name="Cui X."/>
            <person name="Liu Y."/>
        </authorList>
    </citation>
    <scope>NUCLEOTIDE SEQUENCE</scope>
    <source>
        <strain evidence="4">S5-59</strain>
    </source>
</reference>
<gene>
    <name evidence="4" type="ORF">NMP03_01730</name>
</gene>